<keyword evidence="9" id="KW-1185">Reference proteome</keyword>
<evidence type="ECO:0000256" key="4">
    <source>
        <dbReference type="ARBA" id="ARBA00022989"/>
    </source>
</evidence>
<dbReference type="InterPro" id="IPR007168">
    <property type="entry name" value="Phageshock_PspC_N"/>
</dbReference>
<evidence type="ECO:0000313" key="8">
    <source>
        <dbReference type="EMBL" id="APX72318.1"/>
    </source>
</evidence>
<protein>
    <recommendedName>
        <fullName evidence="7">Phage shock protein PspC N-terminal domain-containing protein</fullName>
    </recommendedName>
</protein>
<evidence type="ECO:0000256" key="6">
    <source>
        <dbReference type="SAM" id="Phobius"/>
    </source>
</evidence>
<dbReference type="STRING" id="1847728.BTM29_06980"/>
<feature type="domain" description="Phage shock protein PspC N-terminal" evidence="7">
    <location>
        <begin position="4"/>
        <end position="61"/>
    </location>
</feature>
<name>A0A1P8Q396_9LACO</name>
<dbReference type="GO" id="GO:0005886">
    <property type="term" value="C:plasma membrane"/>
    <property type="evidence" value="ECO:0007669"/>
    <property type="project" value="UniProtKB-SubCell"/>
</dbReference>
<evidence type="ECO:0000256" key="5">
    <source>
        <dbReference type="ARBA" id="ARBA00023136"/>
    </source>
</evidence>
<dbReference type="KEGG" id="lalw:BTM29_06980"/>
<organism evidence="8 9">
    <name type="scientific">Companilactobacillus allii</name>
    <dbReference type="NCBI Taxonomy" id="1847728"/>
    <lineage>
        <taxon>Bacteria</taxon>
        <taxon>Bacillati</taxon>
        <taxon>Bacillota</taxon>
        <taxon>Bacilli</taxon>
        <taxon>Lactobacillales</taxon>
        <taxon>Lactobacillaceae</taxon>
        <taxon>Companilactobacillus</taxon>
    </lineage>
</organism>
<dbReference type="AlphaFoldDB" id="A0A1P8Q396"/>
<keyword evidence="3 6" id="KW-0812">Transmembrane</keyword>
<dbReference type="InterPro" id="IPR052027">
    <property type="entry name" value="PspC"/>
</dbReference>
<keyword evidence="4 6" id="KW-1133">Transmembrane helix</keyword>
<dbReference type="PANTHER" id="PTHR33885">
    <property type="entry name" value="PHAGE SHOCK PROTEIN C"/>
    <property type="match status" value="1"/>
</dbReference>
<sequence length="93" mass="10856">MKERITRSSKDRMIAGVCGGLGEHFGIDSTWIRLAFIFVSPFSYFLTILVYAICVFSFPEKRNIQQTDFDEPYNPYVRINKKNRKINKKGDKV</sequence>
<dbReference type="OrthoDB" id="9815286at2"/>
<keyword evidence="2" id="KW-1003">Cell membrane</keyword>
<comment type="subcellular location">
    <subcellularLocation>
        <location evidence="1">Cell membrane</location>
        <topology evidence="1">Single-pass membrane protein</topology>
    </subcellularLocation>
</comment>
<proteinExistence type="predicted"/>
<dbReference type="RefSeq" id="WP_076615265.1">
    <property type="nucleotide sequence ID" value="NZ_CP019323.1"/>
</dbReference>
<keyword evidence="5 6" id="KW-0472">Membrane</keyword>
<dbReference type="Pfam" id="PF04024">
    <property type="entry name" value="PspC"/>
    <property type="match status" value="1"/>
</dbReference>
<dbReference type="EMBL" id="CP019323">
    <property type="protein sequence ID" value="APX72318.1"/>
    <property type="molecule type" value="Genomic_DNA"/>
</dbReference>
<evidence type="ECO:0000256" key="3">
    <source>
        <dbReference type="ARBA" id="ARBA00022692"/>
    </source>
</evidence>
<reference evidence="9" key="1">
    <citation type="submission" date="2016-12" db="EMBL/GenBank/DDBJ databases">
        <authorList>
            <person name="Jung M.Y."/>
            <person name="Lee S.H."/>
        </authorList>
    </citation>
    <scope>NUCLEOTIDE SEQUENCE [LARGE SCALE GENOMIC DNA]</scope>
    <source>
        <strain evidence="9">WiKim39</strain>
    </source>
</reference>
<evidence type="ECO:0000256" key="2">
    <source>
        <dbReference type="ARBA" id="ARBA00022475"/>
    </source>
</evidence>
<accession>A0A1P8Q396</accession>
<dbReference type="Proteomes" id="UP000187499">
    <property type="component" value="Chromosome"/>
</dbReference>
<feature type="transmembrane region" description="Helical" evidence="6">
    <location>
        <begin position="31"/>
        <end position="56"/>
    </location>
</feature>
<gene>
    <name evidence="8" type="ORF">BTM29_06980</name>
</gene>
<evidence type="ECO:0000313" key="9">
    <source>
        <dbReference type="Proteomes" id="UP000187499"/>
    </source>
</evidence>
<dbReference type="PANTHER" id="PTHR33885:SF3">
    <property type="entry name" value="PHAGE SHOCK PROTEIN C"/>
    <property type="match status" value="1"/>
</dbReference>
<evidence type="ECO:0000256" key="1">
    <source>
        <dbReference type="ARBA" id="ARBA00004162"/>
    </source>
</evidence>
<evidence type="ECO:0000259" key="7">
    <source>
        <dbReference type="Pfam" id="PF04024"/>
    </source>
</evidence>